<comment type="caution">
    <text evidence="1">The sequence shown here is derived from an EMBL/GenBank/DDBJ whole genome shotgun (WGS) entry which is preliminary data.</text>
</comment>
<sequence>MRSLLQRPNYSWHSLVWLFCAHNSSYMEMTGLHGQVCMLLLLVSFHS</sequence>
<protein>
    <submittedName>
        <fullName evidence="1">Uncharacterized protein</fullName>
    </submittedName>
</protein>
<reference evidence="1 2" key="1">
    <citation type="journal article" date="2018" name="Nat. Genet.">
        <title>The Rosa genome provides new insights in the design of modern roses.</title>
        <authorList>
            <person name="Bendahmane M."/>
        </authorList>
    </citation>
    <scope>NUCLEOTIDE SEQUENCE [LARGE SCALE GENOMIC DNA]</scope>
    <source>
        <strain evidence="2">cv. Old Blush</strain>
    </source>
</reference>
<proteinExistence type="predicted"/>
<evidence type="ECO:0000313" key="2">
    <source>
        <dbReference type="Proteomes" id="UP000238479"/>
    </source>
</evidence>
<dbReference type="AlphaFoldDB" id="A0A2P6QGP6"/>
<accession>A0A2P6QGP6</accession>
<name>A0A2P6QGP6_ROSCH</name>
<dbReference type="Proteomes" id="UP000238479">
    <property type="component" value="Chromosome 5"/>
</dbReference>
<dbReference type="Gramene" id="PRQ33351">
    <property type="protein sequence ID" value="PRQ33351"/>
    <property type="gene ID" value="RchiOBHm_Chr5g0056631"/>
</dbReference>
<organism evidence="1 2">
    <name type="scientific">Rosa chinensis</name>
    <name type="common">China rose</name>
    <dbReference type="NCBI Taxonomy" id="74649"/>
    <lineage>
        <taxon>Eukaryota</taxon>
        <taxon>Viridiplantae</taxon>
        <taxon>Streptophyta</taxon>
        <taxon>Embryophyta</taxon>
        <taxon>Tracheophyta</taxon>
        <taxon>Spermatophyta</taxon>
        <taxon>Magnoliopsida</taxon>
        <taxon>eudicotyledons</taxon>
        <taxon>Gunneridae</taxon>
        <taxon>Pentapetalae</taxon>
        <taxon>rosids</taxon>
        <taxon>fabids</taxon>
        <taxon>Rosales</taxon>
        <taxon>Rosaceae</taxon>
        <taxon>Rosoideae</taxon>
        <taxon>Rosoideae incertae sedis</taxon>
        <taxon>Rosa</taxon>
    </lineage>
</organism>
<gene>
    <name evidence="1" type="ORF">RchiOBHm_Chr5g0056631</name>
</gene>
<evidence type="ECO:0000313" key="1">
    <source>
        <dbReference type="EMBL" id="PRQ33351.1"/>
    </source>
</evidence>
<dbReference type="EMBL" id="PDCK01000043">
    <property type="protein sequence ID" value="PRQ33351.1"/>
    <property type="molecule type" value="Genomic_DNA"/>
</dbReference>
<keyword evidence="2" id="KW-1185">Reference proteome</keyword>